<dbReference type="Gene3D" id="2.40.30.10">
    <property type="entry name" value="Translation factors"/>
    <property type="match status" value="1"/>
</dbReference>
<dbReference type="Gene3D" id="3.40.50.300">
    <property type="entry name" value="P-loop containing nucleotide triphosphate hydrolases"/>
    <property type="match status" value="1"/>
</dbReference>
<organism evidence="6 7">
    <name type="scientific">Fasciola hepatica</name>
    <name type="common">Liver fluke</name>
    <dbReference type="NCBI Taxonomy" id="6192"/>
    <lineage>
        <taxon>Eukaryota</taxon>
        <taxon>Metazoa</taxon>
        <taxon>Spiralia</taxon>
        <taxon>Lophotrochozoa</taxon>
        <taxon>Platyhelminthes</taxon>
        <taxon>Trematoda</taxon>
        <taxon>Digenea</taxon>
        <taxon>Plagiorchiida</taxon>
        <taxon>Echinostomata</taxon>
        <taxon>Echinostomatoidea</taxon>
        <taxon>Fasciolidae</taxon>
        <taxon>Fasciola</taxon>
    </lineage>
</organism>
<reference evidence="6" key="1">
    <citation type="submission" date="2019-03" db="EMBL/GenBank/DDBJ databases">
        <title>Improved annotation for the trematode Fasciola hepatica.</title>
        <authorList>
            <person name="Choi Y.-J."/>
            <person name="Martin J."/>
            <person name="Mitreva M."/>
        </authorList>
    </citation>
    <scope>NUCLEOTIDE SEQUENCE [LARGE SCALE GENOMIC DNA]</scope>
</reference>
<feature type="domain" description="Tr-type G" evidence="5">
    <location>
        <begin position="92"/>
        <end position="412"/>
    </location>
</feature>
<dbReference type="InterPro" id="IPR053905">
    <property type="entry name" value="EF-G-like_DII"/>
</dbReference>
<dbReference type="Pfam" id="PF22042">
    <property type="entry name" value="EF-G_D2"/>
    <property type="match status" value="1"/>
</dbReference>
<evidence type="ECO:0000256" key="3">
    <source>
        <dbReference type="ARBA" id="ARBA00023128"/>
    </source>
</evidence>
<keyword evidence="1" id="KW-0547">Nucleotide-binding</keyword>
<dbReference type="InterPro" id="IPR009000">
    <property type="entry name" value="Transl_B-barrel_sf"/>
</dbReference>
<dbReference type="InterPro" id="IPR031157">
    <property type="entry name" value="G_TR_CS"/>
</dbReference>
<dbReference type="Gene3D" id="3.30.70.240">
    <property type="match status" value="1"/>
</dbReference>
<dbReference type="Pfam" id="PF00679">
    <property type="entry name" value="EFG_C"/>
    <property type="match status" value="1"/>
</dbReference>
<dbReference type="FunFam" id="3.40.50.300:FF:000514">
    <property type="entry name" value="Ribosome-releasing factor 2, mitochondrial"/>
    <property type="match status" value="1"/>
</dbReference>
<dbReference type="InterPro" id="IPR035647">
    <property type="entry name" value="EFG_III/V"/>
</dbReference>
<dbReference type="GO" id="GO:0005759">
    <property type="term" value="C:mitochondrial matrix"/>
    <property type="evidence" value="ECO:0007669"/>
    <property type="project" value="UniProtKB-ARBA"/>
</dbReference>
<dbReference type="GO" id="GO:0032543">
    <property type="term" value="P:mitochondrial translation"/>
    <property type="evidence" value="ECO:0007669"/>
    <property type="project" value="TreeGrafter"/>
</dbReference>
<dbReference type="CDD" id="cd16262">
    <property type="entry name" value="EFG_III"/>
    <property type="match status" value="1"/>
</dbReference>
<dbReference type="SUPFAM" id="SSF54980">
    <property type="entry name" value="EF-G C-terminal domain-like"/>
    <property type="match status" value="2"/>
</dbReference>
<protein>
    <submittedName>
        <fullName evidence="6">Elongation factor G</fullName>
    </submittedName>
</protein>
<dbReference type="InterPro" id="IPR009022">
    <property type="entry name" value="EFG_III"/>
</dbReference>
<evidence type="ECO:0000256" key="4">
    <source>
        <dbReference type="ARBA" id="ARBA00023134"/>
    </source>
</evidence>
<dbReference type="PRINTS" id="PR00315">
    <property type="entry name" value="ELONGATNFCT"/>
</dbReference>
<keyword evidence="4" id="KW-0342">GTP-binding</keyword>
<comment type="caution">
    <text evidence="6">The sequence shown here is derived from an EMBL/GenBank/DDBJ whole genome shotgun (WGS) entry which is preliminary data.</text>
</comment>
<gene>
    <name evidence="6" type="ORF">D915_000650</name>
</gene>
<evidence type="ECO:0000256" key="2">
    <source>
        <dbReference type="ARBA" id="ARBA00022917"/>
    </source>
</evidence>
<dbReference type="InterPro" id="IPR041095">
    <property type="entry name" value="EFG_II"/>
</dbReference>
<dbReference type="GO" id="GO:0003746">
    <property type="term" value="F:translation elongation factor activity"/>
    <property type="evidence" value="ECO:0007669"/>
    <property type="project" value="UniProtKB-KW"/>
</dbReference>
<dbReference type="PROSITE" id="PS51722">
    <property type="entry name" value="G_TR_2"/>
    <property type="match status" value="1"/>
</dbReference>
<dbReference type="Pfam" id="PF00009">
    <property type="entry name" value="GTP_EFTU"/>
    <property type="match status" value="1"/>
</dbReference>
<dbReference type="PANTHER" id="PTHR43261:SF1">
    <property type="entry name" value="RIBOSOME-RELEASING FACTOR 2, MITOCHONDRIAL"/>
    <property type="match status" value="1"/>
</dbReference>
<evidence type="ECO:0000259" key="5">
    <source>
        <dbReference type="PROSITE" id="PS51722"/>
    </source>
</evidence>
<keyword evidence="3" id="KW-0496">Mitochondrion</keyword>
<evidence type="ECO:0000313" key="7">
    <source>
        <dbReference type="Proteomes" id="UP000230066"/>
    </source>
</evidence>
<dbReference type="GO" id="GO:0003924">
    <property type="term" value="F:GTPase activity"/>
    <property type="evidence" value="ECO:0007669"/>
    <property type="project" value="InterPro"/>
</dbReference>
<dbReference type="Proteomes" id="UP000230066">
    <property type="component" value="Unassembled WGS sequence"/>
</dbReference>
<dbReference type="GO" id="GO:0005525">
    <property type="term" value="F:GTP binding"/>
    <property type="evidence" value="ECO:0007669"/>
    <property type="project" value="UniProtKB-KW"/>
</dbReference>
<dbReference type="SUPFAM" id="SSF52540">
    <property type="entry name" value="P-loop containing nucleoside triphosphate hydrolases"/>
    <property type="match status" value="1"/>
</dbReference>
<dbReference type="EMBL" id="JXXN02000125">
    <property type="protein sequence ID" value="THD28536.1"/>
    <property type="molecule type" value="Genomic_DNA"/>
</dbReference>
<dbReference type="CDD" id="cd03713">
    <property type="entry name" value="EFG_mtEFG_C"/>
    <property type="match status" value="1"/>
</dbReference>
<evidence type="ECO:0000256" key="1">
    <source>
        <dbReference type="ARBA" id="ARBA00022741"/>
    </source>
</evidence>
<dbReference type="PANTHER" id="PTHR43261">
    <property type="entry name" value="TRANSLATION ELONGATION FACTOR G-RELATED"/>
    <property type="match status" value="1"/>
</dbReference>
<dbReference type="SMART" id="SM00838">
    <property type="entry name" value="EFG_C"/>
    <property type="match status" value="1"/>
</dbReference>
<dbReference type="PROSITE" id="PS00301">
    <property type="entry name" value="G_TR_1"/>
    <property type="match status" value="1"/>
</dbReference>
<sequence>MLRLVLPIDCTQMSEHPDGRFHYKFQCSLNSVSWRVCFTRPGLCNLPRWGHFKEIRAIHTRHFDQTVRKRRNTQVFRLSHSSPSPDGVATVKLIRNVGVIAHIDAGKTTTTERMLYLARRTHHLGEVDRGDTVTDYLPEERDRGISIVSATACLTWRNHTLHLLDTPGHVDFTMEVERSLCVMDGAIIILDGTKGVQAQTRTVWHQADRYHLPRLVYVNKLDRDTASLELSLTTLSAQLASATQYVAIHWPVLSNHLTPANRTTDKRSNRLDARNRFVGLVDLTSMKFSDWSGCTSPDAPFTVHDLFQHDDHKSTNPKTDLSCTLNPTSLRVALAARAQLMSTLAEVDEEFADQFLSLDNPELLLPSSTVQQAVRRATLAGRIVPVLVGSSRRSIGVQPLMDSIIDYLPNPSQRSLPPPIQQMIRRIQSSRPSGESVGISASTGKPSGTGPVMLVFKVCFDPHRGPLSLVRVYSGVVSAGTTITNWSQRGTVQTNEKIKAVLQLTGDHHEVVQRAGPGSIVALSGLQTTRSGDLLGPLLSPTSRDMEDGDWPGDSSEAGFPSLLKRDPVVYAAIEPASLTSVRNLEHALVCMQREDPSFTAHLNPETGQWAIGGMGDLHLEVVMARLKREYKVDAHMGPLLIAYKECPLPGPHTEPLVVQGHGYSSGLVDGRERAFLVDVVIEAFGQKTPQIKFHRAFLGPLNFSGSDETISGSQARIRQTLRQSCLATLEIGGPLLRSPVIGVEVTVRRLLTGRPDQLVADSQPNTLDPGQFQLPPRLASSQAVILLIRAATTNAVTNALSQLPSWCLMEPMVQVELRLPVNNRDGQSGSLSRFLGELSSRRAEIESVDTSEPTDENADNAYHLIHAMAPLAELVGYSQTVRTMSSGLAEFHLHLADYAPVRPERQKQLISQFRWTPQSPV</sequence>
<name>A0A4E0RJV2_FASHE</name>
<dbReference type="InterPro" id="IPR000640">
    <property type="entry name" value="EFG_V-like"/>
</dbReference>
<keyword evidence="6" id="KW-0251">Elongation factor</keyword>
<dbReference type="AlphaFoldDB" id="A0A4E0RJV2"/>
<dbReference type="Gene3D" id="3.30.70.870">
    <property type="entry name" value="Elongation Factor G (Translational Gtpase), domain 3"/>
    <property type="match status" value="1"/>
</dbReference>
<evidence type="ECO:0000313" key="6">
    <source>
        <dbReference type="EMBL" id="THD28536.1"/>
    </source>
</evidence>
<dbReference type="NCBIfam" id="TIGR00231">
    <property type="entry name" value="small_GTP"/>
    <property type="match status" value="1"/>
</dbReference>
<dbReference type="SUPFAM" id="SSF50447">
    <property type="entry name" value="Translation proteins"/>
    <property type="match status" value="1"/>
</dbReference>
<accession>A0A4E0RJV2</accession>
<proteinExistence type="predicted"/>
<dbReference type="InterPro" id="IPR005225">
    <property type="entry name" value="Small_GTP-bd"/>
</dbReference>
<dbReference type="InterPro" id="IPR035649">
    <property type="entry name" value="EFG_V"/>
</dbReference>
<keyword evidence="2" id="KW-0648">Protein biosynthesis</keyword>
<dbReference type="InterPro" id="IPR027417">
    <property type="entry name" value="P-loop_NTPase"/>
</dbReference>
<keyword evidence="7" id="KW-1185">Reference proteome</keyword>
<dbReference type="GO" id="GO:0032790">
    <property type="term" value="P:ribosome disassembly"/>
    <property type="evidence" value="ECO:0007669"/>
    <property type="project" value="TreeGrafter"/>
</dbReference>
<dbReference type="InterPro" id="IPR000795">
    <property type="entry name" value="T_Tr_GTP-bd_dom"/>
</dbReference>
<dbReference type="Pfam" id="PF14492">
    <property type="entry name" value="EFG_III"/>
    <property type="match status" value="1"/>
</dbReference>